<comment type="caution">
    <text evidence="1">The sequence shown here is derived from an EMBL/GenBank/DDBJ whole genome shotgun (WGS) entry which is preliminary data.</text>
</comment>
<evidence type="ECO:0000313" key="1">
    <source>
        <dbReference type="EMBL" id="RDB21196.1"/>
    </source>
</evidence>
<reference evidence="1" key="1">
    <citation type="submission" date="2018-04" db="EMBL/GenBank/DDBJ databases">
        <title>Whole genome sequencing of Hypsizygus marmoreus.</title>
        <authorList>
            <person name="Choi I.-G."/>
            <person name="Min B."/>
            <person name="Kim J.-G."/>
            <person name="Kim S."/>
            <person name="Oh Y.-L."/>
            <person name="Kong W.-S."/>
            <person name="Park H."/>
            <person name="Jeong J."/>
            <person name="Song E.-S."/>
        </authorList>
    </citation>
    <scope>NUCLEOTIDE SEQUENCE [LARGE SCALE GENOMIC DNA]</scope>
    <source>
        <strain evidence="1">51987-8</strain>
    </source>
</reference>
<dbReference type="EMBL" id="LUEZ02000055">
    <property type="protein sequence ID" value="RDB21196.1"/>
    <property type="molecule type" value="Genomic_DNA"/>
</dbReference>
<name>A0A369JQX3_HYPMA</name>
<gene>
    <name evidence="1" type="ORF">Hypma_011774</name>
</gene>
<sequence length="89" mass="10217">MCMLVPGHRKKRVPYSGHAKLVIIDHSIPEEMAGFQRQMRSMVLDHLRFPCHTSRNPSMAKVLNLSIEPKTSYRKRGALCIQMDVLNLT</sequence>
<protein>
    <submittedName>
        <fullName evidence="1">Uncharacterized protein</fullName>
    </submittedName>
</protein>
<accession>A0A369JQX3</accession>
<dbReference type="InParanoid" id="A0A369JQX3"/>
<dbReference type="AlphaFoldDB" id="A0A369JQX3"/>
<proteinExistence type="predicted"/>
<organism evidence="1 2">
    <name type="scientific">Hypsizygus marmoreus</name>
    <name type="common">White beech mushroom</name>
    <name type="synonym">Agaricus marmoreus</name>
    <dbReference type="NCBI Taxonomy" id="39966"/>
    <lineage>
        <taxon>Eukaryota</taxon>
        <taxon>Fungi</taxon>
        <taxon>Dikarya</taxon>
        <taxon>Basidiomycota</taxon>
        <taxon>Agaricomycotina</taxon>
        <taxon>Agaricomycetes</taxon>
        <taxon>Agaricomycetidae</taxon>
        <taxon>Agaricales</taxon>
        <taxon>Tricholomatineae</taxon>
        <taxon>Lyophyllaceae</taxon>
        <taxon>Hypsizygus</taxon>
    </lineage>
</organism>
<evidence type="ECO:0000313" key="2">
    <source>
        <dbReference type="Proteomes" id="UP000076154"/>
    </source>
</evidence>
<dbReference type="Proteomes" id="UP000076154">
    <property type="component" value="Unassembled WGS sequence"/>
</dbReference>
<keyword evidence="2" id="KW-1185">Reference proteome</keyword>